<gene>
    <name evidence="1" type="ORF">CAEBREN_08540</name>
</gene>
<keyword evidence="2" id="KW-1185">Reference proteome</keyword>
<evidence type="ECO:0000313" key="2">
    <source>
        <dbReference type="Proteomes" id="UP000008068"/>
    </source>
</evidence>
<dbReference type="EMBL" id="GL379879">
    <property type="protein sequence ID" value="EGT59948.1"/>
    <property type="molecule type" value="Genomic_DNA"/>
</dbReference>
<name>G0NGB5_CAEBE</name>
<protein>
    <submittedName>
        <fullName evidence="1">Uncharacterized protein</fullName>
    </submittedName>
</protein>
<reference evidence="2" key="1">
    <citation type="submission" date="2011-07" db="EMBL/GenBank/DDBJ databases">
        <authorList>
            <consortium name="Caenorhabditis brenneri Sequencing and Analysis Consortium"/>
            <person name="Wilson R.K."/>
        </authorList>
    </citation>
    <scope>NUCLEOTIDE SEQUENCE [LARGE SCALE GENOMIC DNA]</scope>
    <source>
        <strain evidence="2">PB2801</strain>
    </source>
</reference>
<dbReference type="InParanoid" id="G0NGB5"/>
<accession>G0NGB5</accession>
<dbReference type="Proteomes" id="UP000008068">
    <property type="component" value="Unassembled WGS sequence"/>
</dbReference>
<dbReference type="HOGENOM" id="CLU_1031461_0_0_1"/>
<sequence>MGILEVFILMFCSEDIYNAVKRLLGRNKDKYQLKMCLRTVHHTFIVNDEAFYLVKPPKNFKRETFTASMDGSSFKKFIMEGVMMACYADVEIGMRAMICYFSKLYYQGICQLHYGYFPKTITSNFAMIDFLLNHQGKNEFATVQISKLKVEFKQFFKRLTNVETMTFDVSLGLQLNVHDGLTWQRDDMREVLEDRDCEENPIRVLKTLPYDTSVKLTTPMDIRQNGETIDTVFFIQRKLLSRFQHTFLILLNHLMSVLVLMMLDLEAYKV</sequence>
<proteinExistence type="predicted"/>
<organism evidence="2">
    <name type="scientific">Caenorhabditis brenneri</name>
    <name type="common">Nematode worm</name>
    <dbReference type="NCBI Taxonomy" id="135651"/>
    <lineage>
        <taxon>Eukaryota</taxon>
        <taxon>Metazoa</taxon>
        <taxon>Ecdysozoa</taxon>
        <taxon>Nematoda</taxon>
        <taxon>Chromadorea</taxon>
        <taxon>Rhabditida</taxon>
        <taxon>Rhabditina</taxon>
        <taxon>Rhabditomorpha</taxon>
        <taxon>Rhabditoidea</taxon>
        <taxon>Rhabditidae</taxon>
        <taxon>Peloderinae</taxon>
        <taxon>Caenorhabditis</taxon>
    </lineage>
</organism>
<evidence type="ECO:0000313" key="1">
    <source>
        <dbReference type="EMBL" id="EGT59948.1"/>
    </source>
</evidence>
<dbReference type="AlphaFoldDB" id="G0NGB5"/>